<evidence type="ECO:0000256" key="4">
    <source>
        <dbReference type="ARBA" id="ARBA00023004"/>
    </source>
</evidence>
<dbReference type="InterPro" id="IPR002403">
    <property type="entry name" value="Cyt_P450_E_grp-IV"/>
</dbReference>
<evidence type="ECO:0000256" key="2">
    <source>
        <dbReference type="ARBA" id="ARBA00010617"/>
    </source>
</evidence>
<dbReference type="InterPro" id="IPR036396">
    <property type="entry name" value="Cyt_P450_sf"/>
</dbReference>
<dbReference type="GO" id="GO:0005506">
    <property type="term" value="F:iron ion binding"/>
    <property type="evidence" value="ECO:0007669"/>
    <property type="project" value="InterPro"/>
</dbReference>
<dbReference type="Pfam" id="PF00067">
    <property type="entry name" value="p450"/>
    <property type="match status" value="1"/>
</dbReference>
<name>A0AA95EEM3_9VIRU</name>
<dbReference type="InterPro" id="IPR017972">
    <property type="entry name" value="Cyt_P450_CS"/>
</dbReference>
<dbReference type="InterPro" id="IPR001128">
    <property type="entry name" value="Cyt_P450"/>
</dbReference>
<dbReference type="GO" id="GO:0004497">
    <property type="term" value="F:monooxygenase activity"/>
    <property type="evidence" value="ECO:0007669"/>
    <property type="project" value="InterPro"/>
</dbReference>
<evidence type="ECO:0000256" key="1">
    <source>
        <dbReference type="ARBA" id="ARBA00001971"/>
    </source>
</evidence>
<gene>
    <name evidence="5" type="ORF">pkur_cds_370</name>
</gene>
<dbReference type="PRINTS" id="PR00465">
    <property type="entry name" value="EP450IV"/>
</dbReference>
<keyword evidence="4" id="KW-0408">Iron</keyword>
<sequence length="525" mass="56878">MWLCVLTAVFGAVIASLWAIRRSRSTHARPTLTDGHWLWGHALFFAPIETLHERLIALARDGPRAVWLRIGPAGPLGADVLMINDGALAASLLRMGASRIQQDPAAVDDIARVIGTGLISTRGDIWSKRRTVLSGHFLSPPALRSYAPAMADDARRMAADLLGKISPTSHDDVVRGATGSRSHDMMHDWLMPFVLRQSLRLTCGVLPDDLDLHQLMADLDVVFGEFNNRSFKPLNILRPTTAAHKAALARVRRVIDAVVAETRRRMDNGVGSENGRPTLASLLLDKGAHVYDTDDAVRDETLLVTFAAYETTAATAAYTLHLLATHPDAQARVRDEVRAVTSGAGTPGRLAPGMATPWLDACVSESMRLYPAAFAVSRRAEVDLCVEATTPTAETEPCVVHVPAGTRIIINSIGISRSPRHWAQPDTFCPERWIESDVIRNDEGDQRADERVACATSIPFGAGPRACPGNKLALLEVRTVIAALVSAIEFEPDPALPFTCSVRFMLRPNGPHLLCKPAAATDKAA</sequence>
<comment type="cofactor">
    <cofactor evidence="1">
        <name>heme</name>
        <dbReference type="ChEBI" id="CHEBI:30413"/>
    </cofactor>
</comment>
<dbReference type="SUPFAM" id="SSF48264">
    <property type="entry name" value="Cytochrome P450"/>
    <property type="match status" value="1"/>
</dbReference>
<dbReference type="PANTHER" id="PTHR24305:SF166">
    <property type="entry name" value="CYTOCHROME P450 12A4, MITOCHONDRIAL-RELATED"/>
    <property type="match status" value="1"/>
</dbReference>
<accession>A0AA95EEM3</accession>
<dbReference type="InterPro" id="IPR050121">
    <property type="entry name" value="Cytochrome_P450_monoxygenase"/>
</dbReference>
<dbReference type="GO" id="GO:0016705">
    <property type="term" value="F:oxidoreductase activity, acting on paired donors, with incorporation or reduction of molecular oxygen"/>
    <property type="evidence" value="ECO:0007669"/>
    <property type="project" value="InterPro"/>
</dbReference>
<evidence type="ECO:0000313" key="6">
    <source>
        <dbReference type="Proteomes" id="UP001185135"/>
    </source>
</evidence>
<organism evidence="5 6">
    <name type="scientific">Pandoravirus kuranda</name>
    <dbReference type="NCBI Taxonomy" id="3019033"/>
    <lineage>
        <taxon>Viruses</taxon>
        <taxon>Pandoravirus</taxon>
    </lineage>
</organism>
<dbReference type="PANTHER" id="PTHR24305">
    <property type="entry name" value="CYTOCHROME P450"/>
    <property type="match status" value="1"/>
</dbReference>
<reference evidence="5" key="1">
    <citation type="submission" date="2022-06" db="EMBL/GenBank/DDBJ databases">
        <authorList>
            <person name="Legendre M."/>
            <person name="Claverie J.-M."/>
            <person name="Alempic J.-M."/>
            <person name="Abergel C."/>
        </authorList>
    </citation>
    <scope>NUCLEOTIDE SEQUENCE</scope>
    <source>
        <strain evidence="5">Kuranda</strain>
    </source>
</reference>
<dbReference type="Gene3D" id="1.10.630.10">
    <property type="entry name" value="Cytochrome P450"/>
    <property type="match status" value="1"/>
</dbReference>
<dbReference type="Proteomes" id="UP001185135">
    <property type="component" value="Segment"/>
</dbReference>
<dbReference type="GO" id="GO:0020037">
    <property type="term" value="F:heme binding"/>
    <property type="evidence" value="ECO:0007669"/>
    <property type="project" value="InterPro"/>
</dbReference>
<evidence type="ECO:0000256" key="3">
    <source>
        <dbReference type="ARBA" id="ARBA00022723"/>
    </source>
</evidence>
<dbReference type="PROSITE" id="PS00086">
    <property type="entry name" value="CYTOCHROME_P450"/>
    <property type="match status" value="1"/>
</dbReference>
<dbReference type="CDD" id="cd00302">
    <property type="entry name" value="cytochrome_P450"/>
    <property type="match status" value="1"/>
</dbReference>
<keyword evidence="3" id="KW-0479">Metal-binding</keyword>
<dbReference type="EMBL" id="ON887157">
    <property type="protein sequence ID" value="WBR14545.1"/>
    <property type="molecule type" value="Genomic_DNA"/>
</dbReference>
<protein>
    <submittedName>
        <fullName evidence="5">Cytochrome p450</fullName>
    </submittedName>
</protein>
<evidence type="ECO:0000313" key="5">
    <source>
        <dbReference type="EMBL" id="WBR14545.1"/>
    </source>
</evidence>
<comment type="similarity">
    <text evidence="2">Belongs to the cytochrome P450 family.</text>
</comment>
<dbReference type="PRINTS" id="PR00385">
    <property type="entry name" value="P450"/>
</dbReference>
<proteinExistence type="inferred from homology"/>